<proteinExistence type="predicted"/>
<sequence length="91" mass="10506">MPCLPRFFLGFQGRNGRTEDTKRTGSKETIRFREFREFRGSTLITIRVKQNYNSSAQSMTESKRQWCASQKSQPINRGSLQPQTLSAFPIS</sequence>
<feature type="compositionally biased region" description="Polar residues" evidence="1">
    <location>
        <begin position="67"/>
        <end position="91"/>
    </location>
</feature>
<feature type="region of interest" description="Disordered" evidence="1">
    <location>
        <begin position="54"/>
        <end position="91"/>
    </location>
</feature>
<dbReference type="AlphaFoldDB" id="J9GQV1"/>
<evidence type="ECO:0000313" key="2">
    <source>
        <dbReference type="EMBL" id="EJX02455.1"/>
    </source>
</evidence>
<reference evidence="2" key="1">
    <citation type="journal article" date="2012" name="PLoS ONE">
        <title>Gene sets for utilization of primary and secondary nutrition supplies in the distal gut of endangered iberian lynx.</title>
        <authorList>
            <person name="Alcaide M."/>
            <person name="Messina E."/>
            <person name="Richter M."/>
            <person name="Bargiela R."/>
            <person name="Peplies J."/>
            <person name="Huws S.A."/>
            <person name="Newbold C.J."/>
            <person name="Golyshin P.N."/>
            <person name="Simon M.A."/>
            <person name="Lopez G."/>
            <person name="Yakimov M.M."/>
            <person name="Ferrer M."/>
        </authorList>
    </citation>
    <scope>NUCLEOTIDE SEQUENCE</scope>
</reference>
<protein>
    <submittedName>
        <fullName evidence="2">Uncharacterized protein</fullName>
    </submittedName>
</protein>
<dbReference type="EMBL" id="AMCI01002543">
    <property type="protein sequence ID" value="EJX02455.1"/>
    <property type="molecule type" value="Genomic_DNA"/>
</dbReference>
<gene>
    <name evidence="2" type="ORF">EVA_09446</name>
</gene>
<accession>J9GQV1</accession>
<name>J9GQV1_9ZZZZ</name>
<evidence type="ECO:0000256" key="1">
    <source>
        <dbReference type="SAM" id="MobiDB-lite"/>
    </source>
</evidence>
<comment type="caution">
    <text evidence="2">The sequence shown here is derived from an EMBL/GenBank/DDBJ whole genome shotgun (WGS) entry which is preliminary data.</text>
</comment>
<organism evidence="2">
    <name type="scientific">gut metagenome</name>
    <dbReference type="NCBI Taxonomy" id="749906"/>
    <lineage>
        <taxon>unclassified sequences</taxon>
        <taxon>metagenomes</taxon>
        <taxon>organismal metagenomes</taxon>
    </lineage>
</organism>